<evidence type="ECO:0000256" key="3">
    <source>
        <dbReference type="ARBA" id="ARBA00012473"/>
    </source>
</evidence>
<dbReference type="Gene3D" id="3.40.50.12240">
    <property type="match status" value="1"/>
</dbReference>
<dbReference type="InterPro" id="IPR020003">
    <property type="entry name" value="ATPase_a/bsu_AS"/>
</dbReference>
<dbReference type="RefSeq" id="WP_006460531.1">
    <property type="nucleotide sequence ID" value="NZ_CP007030.1"/>
</dbReference>
<keyword evidence="11" id="KW-0653">Protein transport</keyword>
<dbReference type="PANTHER" id="PTHR15184:SF81">
    <property type="entry name" value="FLAGELLUM-SPECIFIC ATP SYNTHASE"/>
    <property type="match status" value="1"/>
</dbReference>
<keyword evidence="18" id="KW-0969">Cilium</keyword>
<evidence type="ECO:0000259" key="17">
    <source>
        <dbReference type="SMART" id="SM00382"/>
    </source>
</evidence>
<protein>
    <recommendedName>
        <fullName evidence="4">Flagellum-specific ATP synthase</fullName>
        <ecNumber evidence="3">7.1.2.2</ecNumber>
    </recommendedName>
</protein>
<evidence type="ECO:0000256" key="11">
    <source>
        <dbReference type="ARBA" id="ARBA00022927"/>
    </source>
</evidence>
<dbReference type="GO" id="GO:0030254">
    <property type="term" value="P:protein secretion by the type III secretion system"/>
    <property type="evidence" value="ECO:0007669"/>
    <property type="project" value="InterPro"/>
</dbReference>
<dbReference type="NCBIfam" id="TIGR03496">
    <property type="entry name" value="FliI_clade1"/>
    <property type="match status" value="1"/>
</dbReference>
<dbReference type="SUPFAM" id="SSF52540">
    <property type="entry name" value="P-loop containing nucleoside triphosphate hydrolases"/>
    <property type="match status" value="1"/>
</dbReference>
<dbReference type="InterPro" id="IPR020005">
    <property type="entry name" value="FliI_clade1"/>
</dbReference>
<keyword evidence="12" id="KW-1278">Translocase</keyword>
<keyword evidence="18" id="KW-0282">Flagellum</keyword>
<evidence type="ECO:0000256" key="9">
    <source>
        <dbReference type="ARBA" id="ARBA00022795"/>
    </source>
</evidence>
<dbReference type="FunCoup" id="W0DXH0">
    <property type="interactions" value="131"/>
</dbReference>
<evidence type="ECO:0000256" key="15">
    <source>
        <dbReference type="ARBA" id="ARBA00023310"/>
    </source>
</evidence>
<dbReference type="InterPro" id="IPR027417">
    <property type="entry name" value="P-loop_NTPase"/>
</dbReference>
<keyword evidence="10" id="KW-0067">ATP-binding</keyword>
<dbReference type="GO" id="GO:0008564">
    <property type="term" value="F:protein-exporting ATPase activity"/>
    <property type="evidence" value="ECO:0007669"/>
    <property type="project" value="UniProtKB-EC"/>
</dbReference>
<comment type="similarity">
    <text evidence="2">Belongs to the ATPase alpha/beta chains family.</text>
</comment>
<evidence type="ECO:0000256" key="13">
    <source>
        <dbReference type="ARBA" id="ARBA00023065"/>
    </source>
</evidence>
<evidence type="ECO:0000256" key="1">
    <source>
        <dbReference type="ARBA" id="ARBA00004496"/>
    </source>
</evidence>
<dbReference type="InParanoid" id="W0DXH0"/>
<dbReference type="GO" id="GO:0016887">
    <property type="term" value="F:ATP hydrolysis activity"/>
    <property type="evidence" value="ECO:0007669"/>
    <property type="project" value="InterPro"/>
</dbReference>
<dbReference type="GO" id="GO:0046933">
    <property type="term" value="F:proton-transporting ATP synthase activity, rotational mechanism"/>
    <property type="evidence" value="ECO:0007669"/>
    <property type="project" value="TreeGrafter"/>
</dbReference>
<dbReference type="HOGENOM" id="CLU_022398_5_1_6"/>
<keyword evidence="9" id="KW-1005">Bacterial flagellum biogenesis</keyword>
<sequence length="452" mass="48450">MTGVQAEVSAALAERLSQLKQQIPAKPKLKTSGRLVRVVGMTLEVVGTFAPLGSRCRVSHPDGQDVIAEVVGFQDERLYLMPVSRTHGLAPNARVTPLEGSVAIGVGEAMLGRVINGHGQPLDDKGVIKTDACISLVGEPINPLNRAPVEQPLDVGIRAINALLTFGRGQRLGLMAGTGVGKSVLLGMMTRYTEAEVVVVGLVGERGREVNDFVRHNLGEEGLKRAVVIVAPADDPPLLRLHAAMLATAVAEYFRDKGRHVLLLMDSLTRFAQAQREIALAIGEPPASKGYPPSVFSRLPQLVERAGNGREHSGSITAIYTVLAEGDDQSDPIVDAARGVLDGHIVLSRAIAESGRYPAIDVEASISRLMIEVASPEQFKQALVVKKWLSLYEQQKDLINLGAYRKGSQPELDLALQKLPEIQQFLSQSIGESFSLEQSIAGLAQLVSTKAS</sequence>
<dbReference type="EC" id="7.1.2.2" evidence="3"/>
<keyword evidence="5" id="KW-0813">Transport</keyword>
<evidence type="ECO:0000256" key="14">
    <source>
        <dbReference type="ARBA" id="ARBA00023225"/>
    </source>
</evidence>
<gene>
    <name evidence="18" type="ORF">THIAE_07225</name>
</gene>
<dbReference type="eggNOG" id="COG1157">
    <property type="taxonomic scope" value="Bacteria"/>
</dbReference>
<dbReference type="InterPro" id="IPR050053">
    <property type="entry name" value="ATPase_alpha/beta_chains"/>
</dbReference>
<evidence type="ECO:0000256" key="12">
    <source>
        <dbReference type="ARBA" id="ARBA00022967"/>
    </source>
</evidence>
<dbReference type="InterPro" id="IPR005714">
    <property type="entry name" value="ATPase_T3SS_FliI/YscN"/>
</dbReference>
<evidence type="ECO:0000256" key="4">
    <source>
        <dbReference type="ARBA" id="ARBA00020580"/>
    </source>
</evidence>
<comment type="subcellular location">
    <subcellularLocation>
        <location evidence="1">Cytoplasm</location>
    </subcellularLocation>
</comment>
<evidence type="ECO:0000256" key="16">
    <source>
        <dbReference type="ARBA" id="ARBA00034006"/>
    </source>
</evidence>
<dbReference type="PROSITE" id="PS00152">
    <property type="entry name" value="ATPASE_ALPHA_BETA"/>
    <property type="match status" value="1"/>
</dbReference>
<keyword evidence="13" id="KW-0406">Ion transport</keyword>
<dbReference type="Proteomes" id="UP000005380">
    <property type="component" value="Chromosome"/>
</dbReference>
<dbReference type="STRING" id="717772.THIAE_07225"/>
<dbReference type="GO" id="GO:0005524">
    <property type="term" value="F:ATP binding"/>
    <property type="evidence" value="ECO:0007669"/>
    <property type="project" value="UniProtKB-KW"/>
</dbReference>
<comment type="catalytic activity">
    <reaction evidence="16">
        <text>ATP + H2O + cellular proteinSide 1 = ADP + phosphate + cellular proteinSide 2.</text>
        <dbReference type="EC" id="7.4.2.8"/>
    </reaction>
</comment>
<feature type="domain" description="AAA+ ATPase" evidence="17">
    <location>
        <begin position="168"/>
        <end position="352"/>
    </location>
</feature>
<dbReference type="NCBIfam" id="TIGR01026">
    <property type="entry name" value="fliI_yscN"/>
    <property type="match status" value="1"/>
</dbReference>
<keyword evidence="14" id="KW-1006">Bacterial flagellum protein export</keyword>
<dbReference type="EMBL" id="CP007030">
    <property type="protein sequence ID" value="AHF01576.1"/>
    <property type="molecule type" value="Genomic_DNA"/>
</dbReference>
<name>W0DXH0_9GAMM</name>
<evidence type="ECO:0000256" key="5">
    <source>
        <dbReference type="ARBA" id="ARBA00022448"/>
    </source>
</evidence>
<dbReference type="AlphaFoldDB" id="W0DXH0"/>
<evidence type="ECO:0000256" key="7">
    <source>
        <dbReference type="ARBA" id="ARBA00022741"/>
    </source>
</evidence>
<dbReference type="Pfam" id="PF00006">
    <property type="entry name" value="ATP-synt_ab"/>
    <property type="match status" value="1"/>
</dbReference>
<dbReference type="KEGG" id="tao:THIAE_07225"/>
<dbReference type="PANTHER" id="PTHR15184">
    <property type="entry name" value="ATP SYNTHASE"/>
    <property type="match status" value="1"/>
</dbReference>
<reference evidence="18 19" key="1">
    <citation type="submission" date="2013-12" db="EMBL/GenBank/DDBJ databases">
        <authorList>
            <consortium name="DOE Joint Genome Institute"/>
            <person name="Kappler U."/>
            <person name="Huntemann M."/>
            <person name="Han J."/>
            <person name="Chen A."/>
            <person name="Kyrpides N."/>
            <person name="Mavromatis K."/>
            <person name="Markowitz V."/>
            <person name="Palaniappan K."/>
            <person name="Ivanova N."/>
            <person name="Schaumberg A."/>
            <person name="Pati A."/>
            <person name="Liolios K."/>
            <person name="Nordberg H.P."/>
            <person name="Cantor M.N."/>
            <person name="Hua S.X."/>
            <person name="Woyke T."/>
        </authorList>
    </citation>
    <scope>NUCLEOTIDE SEQUENCE [LARGE SCALE GENOMIC DNA]</scope>
    <source>
        <strain evidence="19">AL2</strain>
    </source>
</reference>
<dbReference type="CDD" id="cd18117">
    <property type="entry name" value="ATP-synt_flagellum-secretory_path_III_N"/>
    <property type="match status" value="1"/>
</dbReference>
<dbReference type="SMART" id="SM00382">
    <property type="entry name" value="AAA"/>
    <property type="match status" value="1"/>
</dbReference>
<dbReference type="CDD" id="cd01136">
    <property type="entry name" value="ATPase_flagellum-secretory_path_III"/>
    <property type="match status" value="1"/>
</dbReference>
<dbReference type="OrthoDB" id="9801639at2"/>
<dbReference type="GO" id="GO:0005737">
    <property type="term" value="C:cytoplasm"/>
    <property type="evidence" value="ECO:0007669"/>
    <property type="project" value="UniProtKB-SubCell"/>
</dbReference>
<dbReference type="GO" id="GO:0030257">
    <property type="term" value="C:type III protein secretion system complex"/>
    <property type="evidence" value="ECO:0007669"/>
    <property type="project" value="InterPro"/>
</dbReference>
<organism evidence="18 19">
    <name type="scientific">Thiomicrospira aerophila AL3</name>
    <dbReference type="NCBI Taxonomy" id="717772"/>
    <lineage>
        <taxon>Bacteria</taxon>
        <taxon>Pseudomonadati</taxon>
        <taxon>Pseudomonadota</taxon>
        <taxon>Gammaproteobacteria</taxon>
        <taxon>Thiotrichales</taxon>
        <taxon>Piscirickettsiaceae</taxon>
        <taxon>Thiomicrospira</taxon>
    </lineage>
</organism>
<dbReference type="Pfam" id="PF18269">
    <property type="entry name" value="T3SS_ATPase_C"/>
    <property type="match status" value="1"/>
</dbReference>
<dbReference type="InterPro" id="IPR040627">
    <property type="entry name" value="T3SS_ATPase_C"/>
</dbReference>
<evidence type="ECO:0000256" key="2">
    <source>
        <dbReference type="ARBA" id="ARBA00008936"/>
    </source>
</evidence>
<dbReference type="GO" id="GO:0071973">
    <property type="term" value="P:bacterial-type flagellum-dependent cell motility"/>
    <property type="evidence" value="ECO:0007669"/>
    <property type="project" value="InterPro"/>
</dbReference>
<keyword evidence="15" id="KW-0066">ATP synthesis</keyword>
<evidence type="ECO:0000256" key="8">
    <source>
        <dbReference type="ARBA" id="ARBA00022781"/>
    </source>
</evidence>
<dbReference type="InterPro" id="IPR000194">
    <property type="entry name" value="ATPase_F1/V1/A1_a/bsu_nucl-bd"/>
</dbReference>
<dbReference type="GO" id="GO:0044780">
    <property type="term" value="P:bacterial-type flagellum assembly"/>
    <property type="evidence" value="ECO:0007669"/>
    <property type="project" value="InterPro"/>
</dbReference>
<keyword evidence="18" id="KW-0966">Cell projection</keyword>
<evidence type="ECO:0000313" key="19">
    <source>
        <dbReference type="Proteomes" id="UP000005380"/>
    </source>
</evidence>
<keyword evidence="19" id="KW-1185">Reference proteome</keyword>
<dbReference type="FunFam" id="3.40.50.12240:FF:000002">
    <property type="entry name" value="Flagellum-specific ATP synthase FliI"/>
    <property type="match status" value="1"/>
</dbReference>
<accession>W0DXH0</accession>
<keyword evidence="7" id="KW-0547">Nucleotide-binding</keyword>
<keyword evidence="6" id="KW-0963">Cytoplasm</keyword>
<dbReference type="InterPro" id="IPR003593">
    <property type="entry name" value="AAA+_ATPase"/>
</dbReference>
<keyword evidence="8" id="KW-0375">Hydrogen ion transport</keyword>
<evidence type="ECO:0000256" key="10">
    <source>
        <dbReference type="ARBA" id="ARBA00022840"/>
    </source>
</evidence>
<evidence type="ECO:0000256" key="6">
    <source>
        <dbReference type="ARBA" id="ARBA00022490"/>
    </source>
</evidence>
<proteinExistence type="inferred from homology"/>
<evidence type="ECO:0000313" key="18">
    <source>
        <dbReference type="EMBL" id="AHF01576.1"/>
    </source>
</evidence>